<dbReference type="PRINTS" id="PR00380">
    <property type="entry name" value="KINESINHEAVY"/>
</dbReference>
<proteinExistence type="inferred from homology"/>
<dbReference type="PROSITE" id="PS50067">
    <property type="entry name" value="KINESIN_MOTOR_2"/>
    <property type="match status" value="1"/>
</dbReference>
<evidence type="ECO:0000259" key="15">
    <source>
        <dbReference type="PROSITE" id="PS50067"/>
    </source>
</evidence>
<keyword evidence="4 12" id="KW-0493">Microtubule</keyword>
<reference evidence="17" key="3">
    <citation type="submission" date="2015-06" db="UniProtKB">
        <authorList>
            <consortium name="EnsemblMetazoa"/>
        </authorList>
    </citation>
    <scope>IDENTIFICATION</scope>
</reference>
<dbReference type="PANTHER" id="PTHR47968">
    <property type="entry name" value="CENTROMERE PROTEIN E"/>
    <property type="match status" value="1"/>
</dbReference>
<dbReference type="AlphaFoldDB" id="R7VJ62"/>
<sequence>MAELCEYITFVSLSRCIMVMSKSGNASSHSLSVAKQPPSSGSHVKVVVRVRPENAQENAGAFRAVVRVMDENMLIFDPKEESSPEFFNNRRRRGRDITKRQSKDMQFVFDRVFAGTASNLDLFENTTKSIINSFLDGFNCSVFAYGATGAGKTHTMLGSEQKPGITFYTMKELYRRIDAMKEEKTCEVTVSYLEVYNEQIRDLLSPKGNYLPLREDPSKGVMVAGLTFHRPSSAVELLSMLAHGNQNRTQHPTDANAESSRSHAVFQVYIRQKPRTASVSTDVRVAKMSLIDLAGSERATVTKNRGARFREGANINRSLLALGNCINALAEGKSSGYVPYRNSKLTRLLKDSLGGNCKTVMIAAVSPSSMTFDDTYNTLKYANRAKNIKANASQMKIIFKQPNFYDFSLQFQLKQNVMSVDFHISQYPKIVEKLKEEVLELREKLKKAEDCPAQAIPETSVVDEIPSLVDTCKYRETFLEIFKERFQLKRDLNDLEVLKRDLTFKLTHRKTQVVRMAMIITDQDEVNKIKRKFEKFEKRLNAKKKHIGSRLEELNIRLEANTHRLESTQKELISPETDHKIPEVLGHYLRSHHMEGMLRDTQQHVRSLKRLCSAQEKQSQSAEKIISSLLQTVKDQHFLLKGNSLVTSDMSANFNELQDLIRCRKEVSWADHSGISVESEAVTPGSNTTLQTSPSSDKEFQELLNFPVVKTVPLTPSVSATPRRRTQRTPKTQGSSAKRVRLKLNLSELKPVPLQSFTEEAAHHVPVDDPSPKHEQNVTFTKGADDSGILPLPDSPSLKRLSSTPQTLKPGADLLNLENLPLCTPIINCATVVKEKASVDVTSLPVAANVKRVMNFADPVPAIRSPLASKENIPRKAQLFCQRKRKETDDLVISEKANDAAQHNMQALMKLGLPSTMDRHHAEKKPKSTVPNYMMSTQSVINRRQIKTGDGNSPDDQPKPKFWRAHFRAQTSSRVGRVADNRKLRRVNSMKTQSTSSLIR</sequence>
<dbReference type="OMA" id="NCLKMLC"/>
<reference evidence="18" key="1">
    <citation type="submission" date="2012-12" db="EMBL/GenBank/DDBJ databases">
        <authorList>
            <person name="Hellsten U."/>
            <person name="Grimwood J."/>
            <person name="Chapman J.A."/>
            <person name="Shapiro H."/>
            <person name="Aerts A."/>
            <person name="Otillar R.P."/>
            <person name="Terry A.Y."/>
            <person name="Boore J.L."/>
            <person name="Simakov O."/>
            <person name="Marletaz F."/>
            <person name="Cho S.-J."/>
            <person name="Edsinger-Gonzales E."/>
            <person name="Havlak P."/>
            <person name="Kuo D.-H."/>
            <person name="Larsson T."/>
            <person name="Lv J."/>
            <person name="Arendt D."/>
            <person name="Savage R."/>
            <person name="Osoegawa K."/>
            <person name="de Jong P."/>
            <person name="Lindberg D.R."/>
            <person name="Seaver E.C."/>
            <person name="Weisblat D.A."/>
            <person name="Putnam N.H."/>
            <person name="Grigoriev I.V."/>
            <person name="Rokhsar D.S."/>
        </authorList>
    </citation>
    <scope>NUCLEOTIDE SEQUENCE</scope>
    <source>
        <strain evidence="18">I ESC-2004</strain>
    </source>
</reference>
<feature type="domain" description="Kinesin motor" evidence="15">
    <location>
        <begin position="43"/>
        <end position="388"/>
    </location>
</feature>
<keyword evidence="5 11" id="KW-0547">Nucleotide-binding</keyword>
<dbReference type="InterPro" id="IPR019821">
    <property type="entry name" value="Kinesin_motor_CS"/>
</dbReference>
<evidence type="ECO:0000256" key="10">
    <source>
        <dbReference type="ARBA" id="ARBA00023242"/>
    </source>
</evidence>
<dbReference type="SUPFAM" id="SSF52540">
    <property type="entry name" value="P-loop containing nucleoside triphosphate hydrolases"/>
    <property type="match status" value="1"/>
</dbReference>
<dbReference type="GO" id="GO:0007018">
    <property type="term" value="P:microtubule-based movement"/>
    <property type="evidence" value="ECO:0007669"/>
    <property type="project" value="InterPro"/>
</dbReference>
<dbReference type="EMBL" id="KB293180">
    <property type="protein sequence ID" value="ELU16371.1"/>
    <property type="molecule type" value="Genomic_DNA"/>
</dbReference>
<dbReference type="GO" id="GO:0005874">
    <property type="term" value="C:microtubule"/>
    <property type="evidence" value="ECO:0007669"/>
    <property type="project" value="UniProtKB-KW"/>
</dbReference>
<evidence type="ECO:0000256" key="12">
    <source>
        <dbReference type="RuleBase" id="RU000394"/>
    </source>
</evidence>
<feature type="compositionally biased region" description="Basic and acidic residues" evidence="14">
    <location>
        <begin position="763"/>
        <end position="776"/>
    </location>
</feature>
<evidence type="ECO:0000256" key="7">
    <source>
        <dbReference type="ARBA" id="ARBA00023054"/>
    </source>
</evidence>
<name>R7VJ62_CAPTE</name>
<feature type="compositionally biased region" description="Polar residues" evidence="14">
    <location>
        <begin position="989"/>
        <end position="1000"/>
    </location>
</feature>
<evidence type="ECO:0000256" key="9">
    <source>
        <dbReference type="ARBA" id="ARBA00023212"/>
    </source>
</evidence>
<dbReference type="HOGENOM" id="CLU_001485_21_5_1"/>
<protein>
    <recommendedName>
        <fullName evidence="12">Kinesin-like protein</fullName>
    </recommendedName>
</protein>
<dbReference type="FunFam" id="3.40.850.10:FF:000027">
    <property type="entry name" value="Kinesin-like protein"/>
    <property type="match status" value="1"/>
</dbReference>
<dbReference type="InterPro" id="IPR027417">
    <property type="entry name" value="P-loop_NTPase"/>
</dbReference>
<reference evidence="16 18" key="2">
    <citation type="journal article" date="2013" name="Nature">
        <title>Insights into bilaterian evolution from three spiralian genomes.</title>
        <authorList>
            <person name="Simakov O."/>
            <person name="Marletaz F."/>
            <person name="Cho S.J."/>
            <person name="Edsinger-Gonzales E."/>
            <person name="Havlak P."/>
            <person name="Hellsten U."/>
            <person name="Kuo D.H."/>
            <person name="Larsson T."/>
            <person name="Lv J."/>
            <person name="Arendt D."/>
            <person name="Savage R."/>
            <person name="Osoegawa K."/>
            <person name="de Jong P."/>
            <person name="Grimwood J."/>
            <person name="Chapman J.A."/>
            <person name="Shapiro H."/>
            <person name="Aerts A."/>
            <person name="Otillar R.P."/>
            <person name="Terry A.Y."/>
            <person name="Boore J.L."/>
            <person name="Grigoriev I.V."/>
            <person name="Lindberg D.R."/>
            <person name="Seaver E.C."/>
            <person name="Weisblat D.A."/>
            <person name="Putnam N.H."/>
            <person name="Rokhsar D.S."/>
        </authorList>
    </citation>
    <scope>NUCLEOTIDE SEQUENCE</scope>
    <source>
        <strain evidence="16 18">I ESC-2004</strain>
    </source>
</reference>
<accession>R7VJ62</accession>
<dbReference type="Proteomes" id="UP000014760">
    <property type="component" value="Unassembled WGS sequence"/>
</dbReference>
<evidence type="ECO:0000256" key="2">
    <source>
        <dbReference type="ARBA" id="ARBA00004245"/>
    </source>
</evidence>
<dbReference type="Pfam" id="PF00225">
    <property type="entry name" value="Kinesin"/>
    <property type="match status" value="1"/>
</dbReference>
<dbReference type="InterPro" id="IPR027640">
    <property type="entry name" value="Kinesin-like_fam"/>
</dbReference>
<feature type="binding site" evidence="11">
    <location>
        <begin position="146"/>
        <end position="153"/>
    </location>
    <ligand>
        <name>ATP</name>
        <dbReference type="ChEBI" id="CHEBI:30616"/>
    </ligand>
</feature>
<dbReference type="GO" id="GO:0003777">
    <property type="term" value="F:microtubule motor activity"/>
    <property type="evidence" value="ECO:0007669"/>
    <property type="project" value="InterPro"/>
</dbReference>
<evidence type="ECO:0000313" key="17">
    <source>
        <dbReference type="EnsemblMetazoa" id="CapteP227783"/>
    </source>
</evidence>
<comment type="similarity">
    <text evidence="11 12">Belongs to the TRAFAC class myosin-kinesin ATPase superfamily. Kinesin family.</text>
</comment>
<evidence type="ECO:0000256" key="14">
    <source>
        <dbReference type="SAM" id="MobiDB-lite"/>
    </source>
</evidence>
<keyword evidence="3" id="KW-0963">Cytoplasm</keyword>
<keyword evidence="6 11" id="KW-0067">ATP-binding</keyword>
<evidence type="ECO:0000256" key="8">
    <source>
        <dbReference type="ARBA" id="ARBA00023175"/>
    </source>
</evidence>
<dbReference type="PROSITE" id="PS00411">
    <property type="entry name" value="KINESIN_MOTOR_1"/>
    <property type="match status" value="1"/>
</dbReference>
<keyword evidence="8 11" id="KW-0505">Motor protein</keyword>
<dbReference type="OrthoDB" id="3176171at2759"/>
<keyword evidence="10" id="KW-0539">Nucleus</keyword>
<evidence type="ECO:0000256" key="5">
    <source>
        <dbReference type="ARBA" id="ARBA00022741"/>
    </source>
</evidence>
<evidence type="ECO:0000256" key="4">
    <source>
        <dbReference type="ARBA" id="ARBA00022701"/>
    </source>
</evidence>
<comment type="subcellular location">
    <subcellularLocation>
        <location evidence="2">Cytoplasm</location>
        <location evidence="2">Cytoskeleton</location>
    </subcellularLocation>
    <subcellularLocation>
        <location evidence="1">Nucleus</location>
    </subcellularLocation>
</comment>
<feature type="coiled-coil region" evidence="13">
    <location>
        <begin position="526"/>
        <end position="571"/>
    </location>
</feature>
<dbReference type="CDD" id="cd01370">
    <property type="entry name" value="KISc_KIP3_like"/>
    <property type="match status" value="1"/>
</dbReference>
<dbReference type="Gene3D" id="3.40.850.10">
    <property type="entry name" value="Kinesin motor domain"/>
    <property type="match status" value="1"/>
</dbReference>
<evidence type="ECO:0000313" key="16">
    <source>
        <dbReference type="EMBL" id="ELU16371.1"/>
    </source>
</evidence>
<evidence type="ECO:0000256" key="13">
    <source>
        <dbReference type="SAM" id="Coils"/>
    </source>
</evidence>
<dbReference type="EnsemblMetazoa" id="CapteT227783">
    <property type="protein sequence ID" value="CapteP227783"/>
    <property type="gene ID" value="CapteG227783"/>
</dbReference>
<dbReference type="PANTHER" id="PTHR47968:SF65">
    <property type="entry name" value="KINESIN MOTOR DOMAIN-CONTAINING PROTEIN"/>
    <property type="match status" value="1"/>
</dbReference>
<dbReference type="EMBL" id="AMQN01000600">
    <property type="status" value="NOT_ANNOTATED_CDS"/>
    <property type="molecule type" value="Genomic_DNA"/>
</dbReference>
<dbReference type="GO" id="GO:0005634">
    <property type="term" value="C:nucleus"/>
    <property type="evidence" value="ECO:0007669"/>
    <property type="project" value="UniProtKB-SubCell"/>
</dbReference>
<keyword evidence="9" id="KW-0206">Cytoskeleton</keyword>
<dbReference type="STRING" id="283909.R7VJ62"/>
<feature type="compositionally biased region" description="Polar residues" evidence="14">
    <location>
        <begin position="684"/>
        <end position="695"/>
    </location>
</feature>
<evidence type="ECO:0000256" key="3">
    <source>
        <dbReference type="ARBA" id="ARBA00022490"/>
    </source>
</evidence>
<keyword evidence="18" id="KW-1185">Reference proteome</keyword>
<evidence type="ECO:0000313" key="18">
    <source>
        <dbReference type="Proteomes" id="UP000014760"/>
    </source>
</evidence>
<evidence type="ECO:0000256" key="1">
    <source>
        <dbReference type="ARBA" id="ARBA00004123"/>
    </source>
</evidence>
<dbReference type="InterPro" id="IPR036961">
    <property type="entry name" value="Kinesin_motor_dom_sf"/>
</dbReference>
<feature type="region of interest" description="Disordered" evidence="14">
    <location>
        <begin position="715"/>
        <end position="742"/>
    </location>
</feature>
<dbReference type="InterPro" id="IPR001752">
    <property type="entry name" value="Kinesin_motor_dom"/>
</dbReference>
<feature type="region of interest" description="Disordered" evidence="14">
    <location>
        <begin position="969"/>
        <end position="1000"/>
    </location>
</feature>
<keyword evidence="7 13" id="KW-0175">Coiled coil</keyword>
<evidence type="ECO:0000256" key="11">
    <source>
        <dbReference type="PROSITE-ProRule" id="PRU00283"/>
    </source>
</evidence>
<dbReference type="GO" id="GO:0005524">
    <property type="term" value="F:ATP binding"/>
    <property type="evidence" value="ECO:0007669"/>
    <property type="project" value="UniProtKB-UniRule"/>
</dbReference>
<evidence type="ECO:0000256" key="6">
    <source>
        <dbReference type="ARBA" id="ARBA00022840"/>
    </source>
</evidence>
<dbReference type="SMART" id="SM00129">
    <property type="entry name" value="KISc"/>
    <property type="match status" value="1"/>
</dbReference>
<organism evidence="16">
    <name type="scientific">Capitella teleta</name>
    <name type="common">Polychaete worm</name>
    <dbReference type="NCBI Taxonomy" id="283909"/>
    <lineage>
        <taxon>Eukaryota</taxon>
        <taxon>Metazoa</taxon>
        <taxon>Spiralia</taxon>
        <taxon>Lophotrochozoa</taxon>
        <taxon>Annelida</taxon>
        <taxon>Polychaeta</taxon>
        <taxon>Sedentaria</taxon>
        <taxon>Scolecida</taxon>
        <taxon>Capitellidae</taxon>
        <taxon>Capitella</taxon>
    </lineage>
</organism>
<dbReference type="GO" id="GO:0008017">
    <property type="term" value="F:microtubule binding"/>
    <property type="evidence" value="ECO:0007669"/>
    <property type="project" value="InterPro"/>
</dbReference>
<gene>
    <name evidence="16" type="ORF">CAPTEDRAFT_227783</name>
</gene>
<feature type="region of interest" description="Disordered" evidence="14">
    <location>
        <begin position="678"/>
        <end position="697"/>
    </location>
</feature>
<feature type="region of interest" description="Disordered" evidence="14">
    <location>
        <begin position="763"/>
        <end position="805"/>
    </location>
</feature>